<evidence type="ECO:0000256" key="1">
    <source>
        <dbReference type="PROSITE-ProRule" id="PRU00047"/>
    </source>
</evidence>
<dbReference type="InterPro" id="IPR036875">
    <property type="entry name" value="Znf_CCHC_sf"/>
</dbReference>
<reference evidence="3" key="1">
    <citation type="submission" date="2025-05" db="UniProtKB">
        <authorList>
            <consortium name="EnsemblMetazoa"/>
        </authorList>
    </citation>
    <scope>IDENTIFICATION</scope>
</reference>
<sequence>MEPNRLINEELTYELRIRGLSTGGRVEEKRPRLRRALIAERRGEASPPTGVTNEDPTSELCICRAKLHGISVDLQQFNFQNRQIEFDRIYSRLLHTNSRLSRIQCSTGLDKHMQEELKRQGVRLVGELNLKFEGLELGTSEVQSSSSQQQTADSLFEIPASNQIESRDVLQPRRVIIPTPQSTISYDLVDVSSGPTVDTLSQRTSAELDMISWDGPQSVHIIPPPKEYGSRSDVPVHSIIPSTFCDRSGEIFEESPIHPRDTNRFVGEQPVLESTQLHERGETTTREYARLEEATSNLRISMDRLQQFLADGMSGSRERFPRDRIVNSTEDFYEPRTDIGQSNVDSRTIRVADYSENRASDFHLQSRRGSRVHFADSHTAVNNSTRVPGTQSTSLLGFNDRLNGDQFSSMRDDFTISGNLQGTQTSSTNNTNLQTSLGNFTSSTSTSNNCQGTNSYVPNLENFNQPLPSSTTSFQNMPTLLANNNNSGTQSFIPNVGNFTQVPPLASFQVPPGNLPSNYIAVPYIIPQSSSSCCSRGNGIDVSRWNVKYSGEGSVEDFLERVEELRIARGASKEQLFSAVPDLVTNDALRFFRTRQFADWDDFANQLRLMYQRSDEDRWEEIRHRTQGSEEKVLSFILAIESMFRKLSSLPSEETRLAIIRRNLLPYIQSHLAIQQIKSIEDLLTLSRHVEDTEVRLQRFAPPPTNYKYLVDPDLAYHKPSRTTVASVQESSSGHDSSNIAVAAVQPGSSGSSSVVCWNCRETGHRFRKCSKPRRRFCFKCGRDNVLLAQCGCSKNLSTEGR</sequence>
<evidence type="ECO:0000313" key="4">
    <source>
        <dbReference type="Proteomes" id="UP001652700"/>
    </source>
</evidence>
<dbReference type="GeneID" id="126879604"/>
<dbReference type="EnsemblMetazoa" id="XM_050642771.1">
    <property type="protein sequence ID" value="XP_050498728.1"/>
    <property type="gene ID" value="LOC126879604"/>
</dbReference>
<dbReference type="SUPFAM" id="SSF57756">
    <property type="entry name" value="Retrovirus zinc finger-like domains"/>
    <property type="match status" value="1"/>
</dbReference>
<keyword evidence="1" id="KW-0863">Zinc-finger</keyword>
<protein>
    <recommendedName>
        <fullName evidence="2">CCHC-type domain-containing protein</fullName>
    </recommendedName>
</protein>
<name>A0ABM5JLB7_DIAVI</name>
<dbReference type="Gene3D" id="4.10.60.10">
    <property type="entry name" value="Zinc finger, CCHC-type"/>
    <property type="match status" value="1"/>
</dbReference>
<dbReference type="RefSeq" id="XP_050498728.1">
    <property type="nucleotide sequence ID" value="XM_050642771.1"/>
</dbReference>
<keyword evidence="1" id="KW-0862">Zinc</keyword>
<accession>A0ABM5JLB7</accession>
<evidence type="ECO:0000259" key="2">
    <source>
        <dbReference type="PROSITE" id="PS50158"/>
    </source>
</evidence>
<evidence type="ECO:0000313" key="3">
    <source>
        <dbReference type="EnsemblMetazoa" id="XP_050498728.1"/>
    </source>
</evidence>
<dbReference type="InterPro" id="IPR001878">
    <property type="entry name" value="Znf_CCHC"/>
</dbReference>
<feature type="domain" description="CCHC-type" evidence="2">
    <location>
        <begin position="757"/>
        <end position="772"/>
    </location>
</feature>
<dbReference type="PROSITE" id="PS50158">
    <property type="entry name" value="ZF_CCHC"/>
    <property type="match status" value="1"/>
</dbReference>
<keyword evidence="4" id="KW-1185">Reference proteome</keyword>
<dbReference type="Proteomes" id="UP001652700">
    <property type="component" value="Unplaced"/>
</dbReference>
<keyword evidence="1" id="KW-0479">Metal-binding</keyword>
<proteinExistence type="predicted"/>
<organism evidence="3 4">
    <name type="scientific">Diabrotica virgifera virgifera</name>
    <name type="common">western corn rootworm</name>
    <dbReference type="NCBI Taxonomy" id="50390"/>
    <lineage>
        <taxon>Eukaryota</taxon>
        <taxon>Metazoa</taxon>
        <taxon>Ecdysozoa</taxon>
        <taxon>Arthropoda</taxon>
        <taxon>Hexapoda</taxon>
        <taxon>Insecta</taxon>
        <taxon>Pterygota</taxon>
        <taxon>Neoptera</taxon>
        <taxon>Endopterygota</taxon>
        <taxon>Coleoptera</taxon>
        <taxon>Polyphaga</taxon>
        <taxon>Cucujiformia</taxon>
        <taxon>Chrysomeloidea</taxon>
        <taxon>Chrysomelidae</taxon>
        <taxon>Galerucinae</taxon>
        <taxon>Diabroticina</taxon>
        <taxon>Diabroticites</taxon>
        <taxon>Diabrotica</taxon>
    </lineage>
</organism>